<dbReference type="RefSeq" id="WP_268751767.1">
    <property type="nucleotide sequence ID" value="NZ_JAPRFQ010000001.1"/>
</dbReference>
<dbReference type="PANTHER" id="PTHR30100:SF1">
    <property type="entry name" value="PHOSPHATE ACYLTRANSFERASE"/>
    <property type="match status" value="1"/>
</dbReference>
<comment type="caution">
    <text evidence="11">The sequence shown here is derived from an EMBL/GenBank/DDBJ whole genome shotgun (WGS) entry which is preliminary data.</text>
</comment>
<evidence type="ECO:0000256" key="3">
    <source>
        <dbReference type="ARBA" id="ARBA00022516"/>
    </source>
</evidence>
<dbReference type="PANTHER" id="PTHR30100">
    <property type="entry name" value="FATTY ACID/PHOSPHOLIPID SYNTHESIS PROTEIN PLSX"/>
    <property type="match status" value="1"/>
</dbReference>
<organism evidence="11 12">
    <name type="scientific">Aerococcus kribbianus</name>
    <dbReference type="NCBI Taxonomy" id="2999064"/>
    <lineage>
        <taxon>Bacteria</taxon>
        <taxon>Bacillati</taxon>
        <taxon>Bacillota</taxon>
        <taxon>Bacilli</taxon>
        <taxon>Lactobacillales</taxon>
        <taxon>Aerococcaceae</taxon>
        <taxon>Aerococcus</taxon>
    </lineage>
</organism>
<proteinExistence type="inferred from homology"/>
<dbReference type="AlphaFoldDB" id="A0A9X3FP67"/>
<dbReference type="NCBIfam" id="TIGR00182">
    <property type="entry name" value="plsX"/>
    <property type="match status" value="1"/>
</dbReference>
<dbReference type="GO" id="GO:0006633">
    <property type="term" value="P:fatty acid biosynthetic process"/>
    <property type="evidence" value="ECO:0007669"/>
    <property type="project" value="UniProtKB-UniRule"/>
</dbReference>
<dbReference type="Pfam" id="PF02504">
    <property type="entry name" value="FA_synthesis"/>
    <property type="match status" value="1"/>
</dbReference>
<name>A0A9X3FP67_9LACT</name>
<dbReference type="GO" id="GO:0043811">
    <property type="term" value="F:phosphate:acyl-[acyl carrier protein] acyltransferase activity"/>
    <property type="evidence" value="ECO:0007669"/>
    <property type="project" value="UniProtKB-UniRule"/>
</dbReference>
<dbReference type="HAMAP" id="MF_00019">
    <property type="entry name" value="PlsX"/>
    <property type="match status" value="1"/>
</dbReference>
<evidence type="ECO:0000256" key="1">
    <source>
        <dbReference type="ARBA" id="ARBA00001232"/>
    </source>
</evidence>
<comment type="subunit">
    <text evidence="9 10">Homodimer. Probably interacts with PlsY.</text>
</comment>
<dbReference type="Proteomes" id="UP001146670">
    <property type="component" value="Unassembled WGS sequence"/>
</dbReference>
<evidence type="ECO:0000256" key="6">
    <source>
        <dbReference type="ARBA" id="ARBA00023209"/>
    </source>
</evidence>
<keyword evidence="12" id="KW-1185">Reference proteome</keyword>
<evidence type="ECO:0000256" key="2">
    <source>
        <dbReference type="ARBA" id="ARBA00022490"/>
    </source>
</evidence>
<evidence type="ECO:0000313" key="11">
    <source>
        <dbReference type="EMBL" id="MCZ0725451.1"/>
    </source>
</evidence>
<evidence type="ECO:0000256" key="10">
    <source>
        <dbReference type="HAMAP-Rule" id="MF_00019"/>
    </source>
</evidence>
<dbReference type="SUPFAM" id="SSF53659">
    <property type="entry name" value="Isocitrate/Isopropylmalate dehydrogenase-like"/>
    <property type="match status" value="1"/>
</dbReference>
<evidence type="ECO:0000256" key="9">
    <source>
        <dbReference type="ARBA" id="ARBA00046608"/>
    </source>
</evidence>
<evidence type="ECO:0000256" key="8">
    <source>
        <dbReference type="ARBA" id="ARBA00024069"/>
    </source>
</evidence>
<gene>
    <name evidence="10 11" type="primary">plsX</name>
    <name evidence="11" type="ORF">OW157_02575</name>
</gene>
<keyword evidence="3 10" id="KW-0444">Lipid biosynthesis</keyword>
<keyword evidence="11" id="KW-0012">Acyltransferase</keyword>
<dbReference type="GO" id="GO:0008654">
    <property type="term" value="P:phospholipid biosynthetic process"/>
    <property type="evidence" value="ECO:0007669"/>
    <property type="project" value="UniProtKB-KW"/>
</dbReference>
<dbReference type="PIRSF" id="PIRSF002465">
    <property type="entry name" value="Phsphlp_syn_PlsX"/>
    <property type="match status" value="1"/>
</dbReference>
<evidence type="ECO:0000256" key="7">
    <source>
        <dbReference type="ARBA" id="ARBA00023264"/>
    </source>
</evidence>
<dbReference type="GO" id="GO:0005737">
    <property type="term" value="C:cytoplasm"/>
    <property type="evidence" value="ECO:0007669"/>
    <property type="project" value="UniProtKB-SubCell"/>
</dbReference>
<dbReference type="EMBL" id="JAPRFR010000001">
    <property type="protein sequence ID" value="MCZ0725451.1"/>
    <property type="molecule type" value="Genomic_DNA"/>
</dbReference>
<comment type="similarity">
    <text evidence="10">Belongs to the PlsX family.</text>
</comment>
<dbReference type="InterPro" id="IPR003664">
    <property type="entry name" value="FA_synthesis"/>
</dbReference>
<protein>
    <recommendedName>
        <fullName evidence="8 10">Phosphate acyltransferase</fullName>
        <ecNumber evidence="8 10">2.3.1.274</ecNumber>
    </recommendedName>
    <alternativeName>
        <fullName evidence="10">Acyl-ACP phosphotransacylase</fullName>
    </alternativeName>
    <alternativeName>
        <fullName evidence="10">Acyl-[acyl-carrier-protein]--phosphate acyltransferase</fullName>
    </alternativeName>
    <alternativeName>
        <fullName evidence="10">Phosphate-acyl-ACP acyltransferase</fullName>
    </alternativeName>
</protein>
<sequence length="354" mass="37465">MAETSKWRIAVDGMGGDQAPAEIVAGAVEAAHHFPDVEIQLYGDESALRDHMPADLPTNLAVVHAPEKITSEDEPVKAIRQKKGSSMVMAARAVKSGQADAMLSAGNSGALLSSGLLIVGRMKGIERPAFMAALPNLSQPGDNWLLIDSGANSESKAKHLFQYAQMGQAYAEQVQGKSFARVALLNNGAEASKGTEVLKAAHQALSQNQAINFTGNIEARDVLSGQADVVVADGFTGNAVLKSIEGTASQVMKVVTDALKNGNLSTKLGGLLIKKQLKDTLKSMDYNQVGGALLFGVKAPVIKCHGTANAKNIFYAIQQAIQVLDVEVVPELATRFAEDFKREKAAQSEQDKGE</sequence>
<keyword evidence="6 10" id="KW-0594">Phospholipid biosynthesis</keyword>
<dbReference type="EC" id="2.3.1.274" evidence="8 10"/>
<comment type="pathway">
    <text evidence="10">Lipid metabolism; phospholipid metabolism.</text>
</comment>
<accession>A0A9X3FP67</accession>
<dbReference type="InterPro" id="IPR012281">
    <property type="entry name" value="Phospholipid_synth_PlsX-like"/>
</dbReference>
<keyword evidence="2 10" id="KW-0963">Cytoplasm</keyword>
<keyword evidence="7 10" id="KW-1208">Phospholipid metabolism</keyword>
<comment type="function">
    <text evidence="10">Catalyzes the reversible formation of acyl-phosphate (acyl-PO(4)) from acyl-[acyl-carrier-protein] (acyl-ACP). This enzyme utilizes acyl-ACP as fatty acyl donor, but not acyl-CoA.</text>
</comment>
<keyword evidence="5 10" id="KW-0443">Lipid metabolism</keyword>
<evidence type="ECO:0000313" key="12">
    <source>
        <dbReference type="Proteomes" id="UP001146670"/>
    </source>
</evidence>
<comment type="catalytic activity">
    <reaction evidence="1 10">
        <text>a fatty acyl-[ACP] + phosphate = an acyl phosphate + holo-[ACP]</text>
        <dbReference type="Rhea" id="RHEA:42292"/>
        <dbReference type="Rhea" id="RHEA-COMP:9685"/>
        <dbReference type="Rhea" id="RHEA-COMP:14125"/>
        <dbReference type="ChEBI" id="CHEBI:43474"/>
        <dbReference type="ChEBI" id="CHEBI:59918"/>
        <dbReference type="ChEBI" id="CHEBI:64479"/>
        <dbReference type="ChEBI" id="CHEBI:138651"/>
        <dbReference type="EC" id="2.3.1.274"/>
    </reaction>
</comment>
<dbReference type="Gene3D" id="3.40.718.10">
    <property type="entry name" value="Isopropylmalate Dehydrogenase"/>
    <property type="match status" value="1"/>
</dbReference>
<evidence type="ECO:0000256" key="4">
    <source>
        <dbReference type="ARBA" id="ARBA00022679"/>
    </source>
</evidence>
<keyword evidence="4 10" id="KW-0808">Transferase</keyword>
<reference evidence="11" key="1">
    <citation type="submission" date="2022-12" db="EMBL/GenBank/DDBJ databases">
        <title>Description and comparative metabolic analysis of Aerococcus sp. nov., isolated from the feces of a pig.</title>
        <authorList>
            <person name="Chang Y.-H."/>
        </authorList>
    </citation>
    <scope>NUCLEOTIDE SEQUENCE</scope>
    <source>
        <strain evidence="11">YH-aer222</strain>
    </source>
</reference>
<comment type="subcellular location">
    <subcellularLocation>
        <location evidence="10">Cytoplasm</location>
    </subcellularLocation>
    <text evidence="10">Associated with the membrane possibly through PlsY.</text>
</comment>
<evidence type="ECO:0000256" key="5">
    <source>
        <dbReference type="ARBA" id="ARBA00023098"/>
    </source>
</evidence>